<dbReference type="NCBIfam" id="TIGR00516">
    <property type="entry name" value="acpS"/>
    <property type="match status" value="1"/>
</dbReference>
<organism evidence="10 11">
    <name type="scientific">Sphingomonas gilva</name>
    <dbReference type="NCBI Taxonomy" id="2305907"/>
    <lineage>
        <taxon>Bacteria</taxon>
        <taxon>Pseudomonadati</taxon>
        <taxon>Pseudomonadota</taxon>
        <taxon>Alphaproteobacteria</taxon>
        <taxon>Sphingomonadales</taxon>
        <taxon>Sphingomonadaceae</taxon>
        <taxon>Sphingomonas</taxon>
    </lineage>
</organism>
<dbReference type="GO" id="GO:0000287">
    <property type="term" value="F:magnesium ion binding"/>
    <property type="evidence" value="ECO:0007669"/>
    <property type="project" value="UniProtKB-UniRule"/>
</dbReference>
<sequence length="126" mass="13182">MMIAHGIDLVDVSSTARLLADPADQFLTRCFTANEQASAGNGVDRSHRLSGRFATKEAVMKALGTGFGEGIGFLDIETITLASGAPSIVLHGEARRRAKLLGISSWLVSTSHEANMAIASVIGLAD</sequence>
<dbReference type="EC" id="2.7.8.7" evidence="8"/>
<dbReference type="HAMAP" id="MF_00101">
    <property type="entry name" value="AcpS"/>
    <property type="match status" value="1"/>
</dbReference>
<keyword evidence="3 8" id="KW-0479">Metal-binding</keyword>
<feature type="binding site" evidence="8">
    <location>
        <position position="57"/>
    </location>
    <ligand>
        <name>Mg(2+)</name>
        <dbReference type="ChEBI" id="CHEBI:18420"/>
    </ligand>
</feature>
<dbReference type="Pfam" id="PF01648">
    <property type="entry name" value="ACPS"/>
    <property type="match status" value="1"/>
</dbReference>
<keyword evidence="1 8" id="KW-0444">Lipid biosynthesis</keyword>
<dbReference type="NCBIfam" id="TIGR00556">
    <property type="entry name" value="pantethn_trn"/>
    <property type="match status" value="1"/>
</dbReference>
<dbReference type="InterPro" id="IPR008278">
    <property type="entry name" value="4-PPantetheinyl_Trfase_dom"/>
</dbReference>
<dbReference type="InterPro" id="IPR002582">
    <property type="entry name" value="ACPS"/>
</dbReference>
<dbReference type="InterPro" id="IPR004568">
    <property type="entry name" value="Ppantetheine-prot_Trfase_dom"/>
</dbReference>
<comment type="cofactor">
    <cofactor evidence="8">
        <name>Mg(2+)</name>
        <dbReference type="ChEBI" id="CHEBI:18420"/>
    </cofactor>
</comment>
<comment type="catalytic activity">
    <reaction evidence="8">
        <text>apo-[ACP] + CoA = holo-[ACP] + adenosine 3',5'-bisphosphate + H(+)</text>
        <dbReference type="Rhea" id="RHEA:12068"/>
        <dbReference type="Rhea" id="RHEA-COMP:9685"/>
        <dbReference type="Rhea" id="RHEA-COMP:9690"/>
        <dbReference type="ChEBI" id="CHEBI:15378"/>
        <dbReference type="ChEBI" id="CHEBI:29999"/>
        <dbReference type="ChEBI" id="CHEBI:57287"/>
        <dbReference type="ChEBI" id="CHEBI:58343"/>
        <dbReference type="ChEBI" id="CHEBI:64479"/>
        <dbReference type="EC" id="2.7.8.7"/>
    </reaction>
</comment>
<dbReference type="GO" id="GO:0005737">
    <property type="term" value="C:cytoplasm"/>
    <property type="evidence" value="ECO:0007669"/>
    <property type="project" value="UniProtKB-SubCell"/>
</dbReference>
<dbReference type="Gene3D" id="3.90.470.20">
    <property type="entry name" value="4'-phosphopantetheinyl transferase domain"/>
    <property type="match status" value="1"/>
</dbReference>
<evidence type="ECO:0000256" key="2">
    <source>
        <dbReference type="ARBA" id="ARBA00022679"/>
    </source>
</evidence>
<comment type="similarity">
    <text evidence="8">Belongs to the P-Pant transferase superfamily. AcpS family.</text>
</comment>
<evidence type="ECO:0000256" key="3">
    <source>
        <dbReference type="ARBA" id="ARBA00022723"/>
    </source>
</evidence>
<evidence type="ECO:0000256" key="6">
    <source>
        <dbReference type="ARBA" id="ARBA00023098"/>
    </source>
</evidence>
<keyword evidence="7 8" id="KW-0275">Fatty acid biosynthesis</keyword>
<comment type="caution">
    <text evidence="10">The sequence shown here is derived from an EMBL/GenBank/DDBJ whole genome shotgun (WGS) entry which is preliminary data.</text>
</comment>
<evidence type="ECO:0000256" key="8">
    <source>
        <dbReference type="HAMAP-Rule" id="MF_00101"/>
    </source>
</evidence>
<evidence type="ECO:0000256" key="4">
    <source>
        <dbReference type="ARBA" id="ARBA00022832"/>
    </source>
</evidence>
<proteinExistence type="inferred from homology"/>
<dbReference type="GO" id="GO:0006633">
    <property type="term" value="P:fatty acid biosynthetic process"/>
    <property type="evidence" value="ECO:0007669"/>
    <property type="project" value="UniProtKB-UniRule"/>
</dbReference>
<evidence type="ECO:0000256" key="5">
    <source>
        <dbReference type="ARBA" id="ARBA00022842"/>
    </source>
</evidence>
<evidence type="ECO:0000256" key="7">
    <source>
        <dbReference type="ARBA" id="ARBA00023160"/>
    </source>
</evidence>
<evidence type="ECO:0000313" key="11">
    <source>
        <dbReference type="Proteomes" id="UP000266693"/>
    </source>
</evidence>
<dbReference type="Proteomes" id="UP000266693">
    <property type="component" value="Unassembled WGS sequence"/>
</dbReference>
<feature type="domain" description="4'-phosphopantetheinyl transferase" evidence="9">
    <location>
        <begin position="6"/>
        <end position="103"/>
    </location>
</feature>
<dbReference type="EMBL" id="QWLV01000002">
    <property type="protein sequence ID" value="RHW18238.1"/>
    <property type="molecule type" value="Genomic_DNA"/>
</dbReference>
<evidence type="ECO:0000313" key="10">
    <source>
        <dbReference type="EMBL" id="RHW18238.1"/>
    </source>
</evidence>
<evidence type="ECO:0000256" key="1">
    <source>
        <dbReference type="ARBA" id="ARBA00022516"/>
    </source>
</evidence>
<keyword evidence="2 8" id="KW-0808">Transferase</keyword>
<gene>
    <name evidence="8 10" type="primary">acpS</name>
    <name evidence="10" type="ORF">D1610_07105</name>
</gene>
<keyword evidence="5 8" id="KW-0460">Magnesium</keyword>
<name>A0A396RP69_9SPHN</name>
<accession>A0A396RP69</accession>
<evidence type="ECO:0000259" key="9">
    <source>
        <dbReference type="Pfam" id="PF01648"/>
    </source>
</evidence>
<feature type="binding site" evidence="8">
    <location>
        <position position="8"/>
    </location>
    <ligand>
        <name>Mg(2+)</name>
        <dbReference type="ChEBI" id="CHEBI:18420"/>
    </ligand>
</feature>
<comment type="function">
    <text evidence="8">Transfers the 4'-phosphopantetheine moiety from coenzyme A to a Ser of acyl-carrier-protein.</text>
</comment>
<keyword evidence="4 8" id="KW-0276">Fatty acid metabolism</keyword>
<reference evidence="10 11" key="1">
    <citation type="submission" date="2018-08" db="EMBL/GenBank/DDBJ databases">
        <title>The multiple taxonomic identification of Sphingomonas gilva.</title>
        <authorList>
            <person name="Zhu D."/>
            <person name="Zheng S."/>
        </authorList>
    </citation>
    <scope>NUCLEOTIDE SEQUENCE [LARGE SCALE GENOMIC DNA]</scope>
    <source>
        <strain evidence="10 11">ZDH117</strain>
    </source>
</reference>
<dbReference type="SUPFAM" id="SSF56214">
    <property type="entry name" value="4'-phosphopantetheinyl transferase"/>
    <property type="match status" value="1"/>
</dbReference>
<keyword evidence="11" id="KW-1185">Reference proteome</keyword>
<dbReference type="AlphaFoldDB" id="A0A396RP69"/>
<keyword evidence="6 8" id="KW-0443">Lipid metabolism</keyword>
<dbReference type="InterPro" id="IPR037143">
    <property type="entry name" value="4-PPantetheinyl_Trfase_dom_sf"/>
</dbReference>
<keyword evidence="8" id="KW-0963">Cytoplasm</keyword>
<dbReference type="GO" id="GO:0008897">
    <property type="term" value="F:holo-[acyl-carrier-protein] synthase activity"/>
    <property type="evidence" value="ECO:0007669"/>
    <property type="project" value="UniProtKB-UniRule"/>
</dbReference>
<comment type="subcellular location">
    <subcellularLocation>
        <location evidence="8">Cytoplasm</location>
    </subcellularLocation>
</comment>
<protein>
    <recommendedName>
        <fullName evidence="8">Holo-[acyl-carrier-protein] synthase</fullName>
        <shortName evidence="8">Holo-ACP synthase</shortName>
        <ecNumber evidence="8">2.7.8.7</ecNumber>
    </recommendedName>
    <alternativeName>
        <fullName evidence="8">4'-phosphopantetheinyl transferase AcpS</fullName>
    </alternativeName>
</protein>
<dbReference type="OrthoDB" id="517356at2"/>